<keyword evidence="1" id="KW-0732">Signal</keyword>
<reference evidence="3 4" key="1">
    <citation type="submission" date="2016-10" db="EMBL/GenBank/DDBJ databases">
        <authorList>
            <person name="de Groot N.N."/>
        </authorList>
    </citation>
    <scope>NUCLEOTIDE SEQUENCE [LARGE SCALE GENOMIC DNA]</scope>
    <source>
        <strain evidence="3 4">CPCC 202699</strain>
    </source>
</reference>
<dbReference type="PANTHER" id="PTHR46825:SF7">
    <property type="entry name" value="D-ALANYL-D-ALANINE CARBOXYPEPTIDASE"/>
    <property type="match status" value="1"/>
</dbReference>
<dbReference type="InterPro" id="IPR001466">
    <property type="entry name" value="Beta-lactam-related"/>
</dbReference>
<feature type="domain" description="Beta-lactamase-related" evidence="2">
    <location>
        <begin position="35"/>
        <end position="329"/>
    </location>
</feature>
<keyword evidence="4" id="KW-1185">Reference proteome</keyword>
<organism evidence="3 4">
    <name type="scientific">Amycolatopsis xylanica</name>
    <dbReference type="NCBI Taxonomy" id="589385"/>
    <lineage>
        <taxon>Bacteria</taxon>
        <taxon>Bacillati</taxon>
        <taxon>Actinomycetota</taxon>
        <taxon>Actinomycetes</taxon>
        <taxon>Pseudonocardiales</taxon>
        <taxon>Pseudonocardiaceae</taxon>
        <taxon>Amycolatopsis</taxon>
    </lineage>
</organism>
<dbReference type="SUPFAM" id="SSF56601">
    <property type="entry name" value="beta-lactamase/transpeptidase-like"/>
    <property type="match status" value="1"/>
</dbReference>
<gene>
    <name evidence="3" type="ORF">SAMN05421504_1021180</name>
</gene>
<accession>A0A1H3B519</accession>
<sequence>MTLSRWLTAATTAALLGVTAMPASALGNDRVETEIRQLVRAGFPAAVAVVREDASVRHYAAGVASLGGRPARVTDRFRIASNTKAFVSTVVMQLVSSGRLSLDADVESLLPGVVRGPGYRPSEITVRQLLTHTSGIHDPRNPAFFDVYLKPGGDRGYVYTVDEVIRQSLLDPPHVEYSNTGYLLLGRIIERVTGHDVRSEIRDRLLRPLGLRQTSFPLTDPYLHGPHLHGYDMAGNDMTTFSPSYDWTAGAMVSTVDDVATFQRTLSPDLPGVETLPLPCPGGTRTVWGHTGAGPGYFSFSLHSPDNRRQITLALTTYDLAADLRGDWDHVAPTRPAAALAAALCP</sequence>
<proteinExistence type="predicted"/>
<dbReference type="GO" id="GO:0004180">
    <property type="term" value="F:carboxypeptidase activity"/>
    <property type="evidence" value="ECO:0007669"/>
    <property type="project" value="UniProtKB-KW"/>
</dbReference>
<dbReference type="OrthoDB" id="503788at2"/>
<dbReference type="Proteomes" id="UP000199515">
    <property type="component" value="Unassembled WGS sequence"/>
</dbReference>
<evidence type="ECO:0000313" key="3">
    <source>
        <dbReference type="EMBL" id="SDX36885.1"/>
    </source>
</evidence>
<protein>
    <submittedName>
        <fullName evidence="3">D-alanyl-D-alanine carboxypeptidase</fullName>
    </submittedName>
</protein>
<dbReference type="AlphaFoldDB" id="A0A1H3B519"/>
<evidence type="ECO:0000259" key="2">
    <source>
        <dbReference type="Pfam" id="PF00144"/>
    </source>
</evidence>
<name>A0A1H3B519_9PSEU</name>
<keyword evidence="3" id="KW-0645">Protease</keyword>
<evidence type="ECO:0000256" key="1">
    <source>
        <dbReference type="SAM" id="SignalP"/>
    </source>
</evidence>
<dbReference type="EMBL" id="FNON01000002">
    <property type="protein sequence ID" value="SDX36885.1"/>
    <property type="molecule type" value="Genomic_DNA"/>
</dbReference>
<dbReference type="PANTHER" id="PTHR46825">
    <property type="entry name" value="D-ALANYL-D-ALANINE-CARBOXYPEPTIDASE/ENDOPEPTIDASE AMPH"/>
    <property type="match status" value="1"/>
</dbReference>
<dbReference type="STRING" id="589385.SAMN05421504_1021180"/>
<dbReference type="InterPro" id="IPR050491">
    <property type="entry name" value="AmpC-like"/>
</dbReference>
<feature type="signal peptide" evidence="1">
    <location>
        <begin position="1"/>
        <end position="25"/>
    </location>
</feature>
<dbReference type="RefSeq" id="WP_091288971.1">
    <property type="nucleotide sequence ID" value="NZ_FNON01000002.1"/>
</dbReference>
<feature type="chain" id="PRO_5011479041" evidence="1">
    <location>
        <begin position="26"/>
        <end position="346"/>
    </location>
</feature>
<keyword evidence="3" id="KW-0121">Carboxypeptidase</keyword>
<evidence type="ECO:0000313" key="4">
    <source>
        <dbReference type="Proteomes" id="UP000199515"/>
    </source>
</evidence>
<keyword evidence="3" id="KW-0378">Hydrolase</keyword>
<dbReference type="Pfam" id="PF00144">
    <property type="entry name" value="Beta-lactamase"/>
    <property type="match status" value="1"/>
</dbReference>
<dbReference type="InterPro" id="IPR012338">
    <property type="entry name" value="Beta-lactam/transpept-like"/>
</dbReference>
<dbReference type="Gene3D" id="3.40.710.10">
    <property type="entry name" value="DD-peptidase/beta-lactamase superfamily"/>
    <property type="match status" value="1"/>
</dbReference>